<evidence type="ECO:0000259" key="8">
    <source>
        <dbReference type="PROSITE" id="PS50811"/>
    </source>
</evidence>
<dbReference type="EMBL" id="CM035433">
    <property type="protein sequence ID" value="KAH7292912.1"/>
    <property type="molecule type" value="Genomic_DNA"/>
</dbReference>
<dbReference type="GO" id="GO:0005634">
    <property type="term" value="C:nucleus"/>
    <property type="evidence" value="ECO:0007669"/>
    <property type="project" value="UniProtKB-SubCell"/>
</dbReference>
<organism evidence="9 10">
    <name type="scientific">Ceratopteris richardii</name>
    <name type="common">Triangle waterfern</name>
    <dbReference type="NCBI Taxonomy" id="49495"/>
    <lineage>
        <taxon>Eukaryota</taxon>
        <taxon>Viridiplantae</taxon>
        <taxon>Streptophyta</taxon>
        <taxon>Embryophyta</taxon>
        <taxon>Tracheophyta</taxon>
        <taxon>Polypodiopsida</taxon>
        <taxon>Polypodiidae</taxon>
        <taxon>Polypodiales</taxon>
        <taxon>Pteridineae</taxon>
        <taxon>Pteridaceae</taxon>
        <taxon>Parkerioideae</taxon>
        <taxon>Ceratopteris</taxon>
    </lineage>
</organism>
<evidence type="ECO:0000313" key="9">
    <source>
        <dbReference type="EMBL" id="KAH7292912.1"/>
    </source>
</evidence>
<dbReference type="OrthoDB" id="2020995at2759"/>
<dbReference type="SMART" id="SM00774">
    <property type="entry name" value="WRKY"/>
    <property type="match status" value="1"/>
</dbReference>
<keyword evidence="10" id="KW-1185">Reference proteome</keyword>
<evidence type="ECO:0000256" key="1">
    <source>
        <dbReference type="ARBA" id="ARBA00004123"/>
    </source>
</evidence>
<protein>
    <recommendedName>
        <fullName evidence="8">WRKY domain-containing protein</fullName>
    </recommendedName>
</protein>
<feature type="coiled-coil region" evidence="6">
    <location>
        <begin position="114"/>
        <end position="148"/>
    </location>
</feature>
<feature type="domain" description="WRKY" evidence="8">
    <location>
        <begin position="320"/>
        <end position="386"/>
    </location>
</feature>
<evidence type="ECO:0000256" key="7">
    <source>
        <dbReference type="SAM" id="MobiDB-lite"/>
    </source>
</evidence>
<dbReference type="FunFam" id="2.20.25.80:FF:000002">
    <property type="entry name" value="probable WRKY transcription factor 31"/>
    <property type="match status" value="1"/>
</dbReference>
<dbReference type="InterPro" id="IPR044810">
    <property type="entry name" value="WRKY_plant"/>
</dbReference>
<keyword evidence="2" id="KW-0805">Transcription regulation</keyword>
<name>A0A8T2R926_CERRI</name>
<evidence type="ECO:0000313" key="10">
    <source>
        <dbReference type="Proteomes" id="UP000825935"/>
    </source>
</evidence>
<dbReference type="AlphaFoldDB" id="A0A8T2R926"/>
<keyword evidence="3" id="KW-0238">DNA-binding</keyword>
<evidence type="ECO:0000256" key="6">
    <source>
        <dbReference type="SAM" id="Coils"/>
    </source>
</evidence>
<keyword evidence="4" id="KW-0804">Transcription</keyword>
<evidence type="ECO:0000256" key="4">
    <source>
        <dbReference type="ARBA" id="ARBA00023163"/>
    </source>
</evidence>
<comment type="caution">
    <text evidence="9">The sequence shown here is derived from an EMBL/GenBank/DDBJ whole genome shotgun (WGS) entry which is preliminary data.</text>
</comment>
<evidence type="ECO:0000256" key="3">
    <source>
        <dbReference type="ARBA" id="ARBA00023125"/>
    </source>
</evidence>
<dbReference type="PROSITE" id="PS50811">
    <property type="entry name" value="WRKY"/>
    <property type="match status" value="1"/>
</dbReference>
<dbReference type="PANTHER" id="PTHR31429">
    <property type="entry name" value="WRKY TRANSCRIPTION FACTOR 36-RELATED"/>
    <property type="match status" value="1"/>
</dbReference>
<feature type="compositionally biased region" description="Basic and acidic residues" evidence="7">
    <location>
        <begin position="250"/>
        <end position="265"/>
    </location>
</feature>
<feature type="region of interest" description="Disordered" evidence="7">
    <location>
        <begin position="601"/>
        <end position="639"/>
    </location>
</feature>
<evidence type="ECO:0000256" key="5">
    <source>
        <dbReference type="ARBA" id="ARBA00023242"/>
    </source>
</evidence>
<dbReference type="SUPFAM" id="SSF118290">
    <property type="entry name" value="WRKY DNA-binding domain"/>
    <property type="match status" value="1"/>
</dbReference>
<keyword evidence="6" id="KW-0175">Coiled coil</keyword>
<dbReference type="InterPro" id="IPR003657">
    <property type="entry name" value="WRKY_dom"/>
</dbReference>
<dbReference type="EMBL" id="CM035433">
    <property type="protein sequence ID" value="KAH7292911.1"/>
    <property type="molecule type" value="Genomic_DNA"/>
</dbReference>
<dbReference type="Proteomes" id="UP000825935">
    <property type="component" value="Chromosome 28"/>
</dbReference>
<accession>A0A8T2R926</accession>
<evidence type="ECO:0000256" key="2">
    <source>
        <dbReference type="ARBA" id="ARBA00023015"/>
    </source>
</evidence>
<keyword evidence="5" id="KW-0539">Nucleus</keyword>
<dbReference type="PANTHER" id="PTHR31429:SF106">
    <property type="entry name" value="WRKY TRANSCRIPTION FACTOR 31-RELATED"/>
    <property type="match status" value="1"/>
</dbReference>
<sequence length="639" mass="68333">MDASLHYLSSPPRLHSFISFKLQSPLPSPRALVPMYSSQKATATGIEHSLITPKKEEQQTNIINSGFPGMMWHEASEEPSTRDYLSTLPDESNLVEKNFLGNDLSGGKTLSSIELKDSDQIDALRQELERIKQENQRLRSKLVDVSGNYTRMQNHLAMLLKDQNLDGQLYSGNNSHDLEEVPANYQGLSPSDALNKISTSLSEKNATAMESISDTDTSGESNEARANNKRQGDNTIHGTVAEVRTSPKRARSDGSTEHLHSKENQESLARTLPNELIPYNSSTTVAGSSKLLANAQSNDSHDHPVESMTRKARVSVRARCETPMLIDGCQWRKYGQKMAKGNPCPRAYYRCTMAASCPVRKQVQRCAEDTSILITTYEGNHNHALPPAAQAMASTTSAAASMLLTGSSSTTGFTGTLMRGQENLLSTSAASLMAPGYFGSRLVPPAASACISASAPFPTITLDLTSSAAHNQFNPQNHVLGGVHALPSTTTIAFPQGVSQEPSPAWKFPFQIQSQSQPIFGGGKLIGQSVQQVRPMPPGATMPLTSAASANLNACSTLSATSFNDQHILESVSAATAALTSDPNFTAALAAAIASIVSKSQSTQPSATVPATSNAMATQTTTHGLDPRQDGQSKSDTLS</sequence>
<dbReference type="Pfam" id="PF03106">
    <property type="entry name" value="WRKY"/>
    <property type="match status" value="1"/>
</dbReference>
<proteinExistence type="predicted"/>
<feature type="region of interest" description="Disordered" evidence="7">
    <location>
        <begin position="205"/>
        <end position="268"/>
    </location>
</feature>
<feature type="compositionally biased region" description="Polar residues" evidence="7">
    <location>
        <begin position="601"/>
        <end position="623"/>
    </location>
</feature>
<gene>
    <name evidence="9" type="ORF">KP509_28G003100</name>
</gene>
<dbReference type="GO" id="GO:0043565">
    <property type="term" value="F:sequence-specific DNA binding"/>
    <property type="evidence" value="ECO:0007669"/>
    <property type="project" value="InterPro"/>
</dbReference>
<feature type="compositionally biased region" description="Polar residues" evidence="7">
    <location>
        <begin position="205"/>
        <end position="225"/>
    </location>
</feature>
<dbReference type="GO" id="GO:0003700">
    <property type="term" value="F:DNA-binding transcription factor activity"/>
    <property type="evidence" value="ECO:0007669"/>
    <property type="project" value="InterPro"/>
</dbReference>
<comment type="subcellular location">
    <subcellularLocation>
        <location evidence="1">Nucleus</location>
    </subcellularLocation>
</comment>
<dbReference type="InterPro" id="IPR036576">
    <property type="entry name" value="WRKY_dom_sf"/>
</dbReference>
<dbReference type="Gene3D" id="2.20.25.80">
    <property type="entry name" value="WRKY domain"/>
    <property type="match status" value="1"/>
</dbReference>
<reference evidence="9" key="1">
    <citation type="submission" date="2021-08" db="EMBL/GenBank/DDBJ databases">
        <title>WGS assembly of Ceratopteris richardii.</title>
        <authorList>
            <person name="Marchant D.B."/>
            <person name="Chen G."/>
            <person name="Jenkins J."/>
            <person name="Shu S."/>
            <person name="Leebens-Mack J."/>
            <person name="Grimwood J."/>
            <person name="Schmutz J."/>
            <person name="Soltis P."/>
            <person name="Soltis D."/>
            <person name="Chen Z.-H."/>
        </authorList>
    </citation>
    <scope>NUCLEOTIDE SEQUENCE</scope>
    <source>
        <strain evidence="9">Whitten #5841</strain>
        <tissue evidence="9">Leaf</tissue>
    </source>
</reference>
<dbReference type="OMA" id="GMSAPAW"/>